<dbReference type="Pfam" id="PF13527">
    <property type="entry name" value="Acetyltransf_9"/>
    <property type="match status" value="1"/>
</dbReference>
<feature type="active site" description="Proton donor" evidence="4">
    <location>
        <position position="141"/>
    </location>
</feature>
<feature type="domain" description="N-acetyltransferase" evidence="6">
    <location>
        <begin position="22"/>
        <end position="170"/>
    </location>
</feature>
<dbReference type="InterPro" id="IPR041380">
    <property type="entry name" value="Acetyltransf_17"/>
</dbReference>
<dbReference type="PROSITE" id="PS51186">
    <property type="entry name" value="GNAT"/>
    <property type="match status" value="1"/>
</dbReference>
<keyword evidence="2 4" id="KW-0808">Transferase</keyword>
<dbReference type="PANTHER" id="PTHR37817">
    <property type="entry name" value="N-ACETYLTRANSFERASE EIS"/>
    <property type="match status" value="1"/>
</dbReference>
<protein>
    <submittedName>
        <fullName evidence="7">UPF0256 protein</fullName>
    </submittedName>
</protein>
<evidence type="ECO:0000259" key="6">
    <source>
        <dbReference type="PROSITE" id="PS51186"/>
    </source>
</evidence>
<gene>
    <name evidence="7" type="ORF">GCM10018781_29660</name>
</gene>
<dbReference type="InterPro" id="IPR022902">
    <property type="entry name" value="NAcTrfase_Eis"/>
</dbReference>
<proteinExistence type="inferred from homology"/>
<dbReference type="SUPFAM" id="SSF55718">
    <property type="entry name" value="SCP-like"/>
    <property type="match status" value="1"/>
</dbReference>
<evidence type="ECO:0000256" key="2">
    <source>
        <dbReference type="ARBA" id="ARBA00022679"/>
    </source>
</evidence>
<dbReference type="AlphaFoldDB" id="A0A919FQ34"/>
<dbReference type="GO" id="GO:0034069">
    <property type="term" value="F:aminoglycoside N-acetyltransferase activity"/>
    <property type="evidence" value="ECO:0007669"/>
    <property type="project" value="TreeGrafter"/>
</dbReference>
<keyword evidence="8" id="KW-1185">Reference proteome</keyword>
<accession>A0A919FQ34</accession>
<organism evidence="7 8">
    <name type="scientific">Kitasatospora indigofera</name>
    <dbReference type="NCBI Taxonomy" id="67307"/>
    <lineage>
        <taxon>Bacteria</taxon>
        <taxon>Bacillati</taxon>
        <taxon>Actinomycetota</taxon>
        <taxon>Actinomycetes</taxon>
        <taxon>Kitasatosporales</taxon>
        <taxon>Streptomycetaceae</taxon>
        <taxon>Kitasatospora</taxon>
    </lineage>
</organism>
<comment type="similarity">
    <text evidence="1 4">Belongs to the acetyltransferase Eis family.</text>
</comment>
<dbReference type="Pfam" id="PF17668">
    <property type="entry name" value="Acetyltransf_17"/>
    <property type="match status" value="1"/>
</dbReference>
<dbReference type="InterPro" id="IPR025559">
    <property type="entry name" value="Eis_dom"/>
</dbReference>
<dbReference type="InterPro" id="IPR016181">
    <property type="entry name" value="Acyl_CoA_acyltransferase"/>
</dbReference>
<evidence type="ECO:0000256" key="5">
    <source>
        <dbReference type="SAM" id="MobiDB-lite"/>
    </source>
</evidence>
<dbReference type="EMBL" id="BNBO01000013">
    <property type="protein sequence ID" value="GHH70163.1"/>
    <property type="molecule type" value="Genomic_DNA"/>
</dbReference>
<evidence type="ECO:0000256" key="1">
    <source>
        <dbReference type="ARBA" id="ARBA00009213"/>
    </source>
</evidence>
<evidence type="ECO:0000256" key="3">
    <source>
        <dbReference type="ARBA" id="ARBA00023315"/>
    </source>
</evidence>
<dbReference type="FunFam" id="3.40.630.30:FF:000112">
    <property type="entry name" value="N-acetyltransferase Eis"/>
    <property type="match status" value="1"/>
</dbReference>
<feature type="compositionally biased region" description="Basic and acidic residues" evidence="5">
    <location>
        <begin position="8"/>
        <end position="17"/>
    </location>
</feature>
<dbReference type="InterPro" id="IPR036527">
    <property type="entry name" value="SCP2_sterol-bd_dom_sf"/>
</dbReference>
<dbReference type="GO" id="GO:0030649">
    <property type="term" value="P:aminoglycoside antibiotic catabolic process"/>
    <property type="evidence" value="ECO:0007669"/>
    <property type="project" value="TreeGrafter"/>
</dbReference>
<comment type="caution">
    <text evidence="4">Lacks conserved residue(s) required for the propagation of feature annotation.</text>
</comment>
<feature type="binding site" evidence="4">
    <location>
        <begin position="108"/>
        <end position="113"/>
    </location>
    <ligand>
        <name>acetyl-CoA</name>
        <dbReference type="ChEBI" id="CHEBI:57288"/>
    </ligand>
</feature>
<feature type="active site" description="Proton acceptor; via carboxylate" evidence="4">
    <location>
        <position position="432"/>
    </location>
</feature>
<comment type="subunit">
    <text evidence="4">Homohexamer; trimer of dimers.</text>
</comment>
<dbReference type="PANTHER" id="PTHR37817:SF1">
    <property type="entry name" value="N-ACETYLTRANSFERASE EIS"/>
    <property type="match status" value="1"/>
</dbReference>
<name>A0A919FQ34_9ACTN</name>
<dbReference type="Gene3D" id="3.40.630.30">
    <property type="match status" value="2"/>
</dbReference>
<keyword evidence="3 4" id="KW-0012">Acyltransferase</keyword>
<evidence type="ECO:0000313" key="7">
    <source>
        <dbReference type="EMBL" id="GHH70163.1"/>
    </source>
</evidence>
<dbReference type="RefSeq" id="WP_190211289.1">
    <property type="nucleotide sequence ID" value="NZ_BNBO01000013.1"/>
</dbReference>
<evidence type="ECO:0000313" key="8">
    <source>
        <dbReference type="Proteomes" id="UP000617734"/>
    </source>
</evidence>
<dbReference type="InterPro" id="IPR051554">
    <property type="entry name" value="Acetyltransferase_Eis"/>
</dbReference>
<feature type="binding site" evidence="4">
    <location>
        <begin position="100"/>
        <end position="102"/>
    </location>
    <ligand>
        <name>acetyl-CoA</name>
        <dbReference type="ChEBI" id="CHEBI:57288"/>
    </ligand>
</feature>
<dbReference type="HAMAP" id="MF_01812">
    <property type="entry name" value="Eis"/>
    <property type="match status" value="1"/>
</dbReference>
<dbReference type="SUPFAM" id="SSF55729">
    <property type="entry name" value="Acyl-CoA N-acyltransferases (Nat)"/>
    <property type="match status" value="1"/>
</dbReference>
<evidence type="ECO:0000256" key="4">
    <source>
        <dbReference type="HAMAP-Rule" id="MF_01812"/>
    </source>
</evidence>
<sequence>MGNNGHGGTRDPGRGRQDGSGTGIRAITEDDIPGWDRALAVGFLRPHAGEATEYRRLGFEPGRSLGAYDGERCVGTFRSFDAELTVPGGATVLADAITSVTVSSTHRRRGLLRAMMTRDLAAAHERGNPVAILIAAEYNIYGRYGFGPATSTHGWNIDLLRAGGLRKDLPAVPGGRIDFATMAEVRKVGPEFHERWRRTQPGAITRTEVGWRVRTGDVKAPGPEWQEPFVALHRDATGTVTGLVAYKVDDNWDGSYPDCTLTVLDLQALDGPTAVGLWRFVLSVDWVRKVVVENLAPDDPLPLLLNDPRAATPYADNSDFTWLRVLDVEAAFAARSCGGPGRIVLDVTDPLGYADGRWAVEAADDGTCRCTATTDEPDLALGVGALGTLYLGGESVARLAAAALVTELRPGAAARADLLLRTPARPWNPDGF</sequence>
<reference evidence="7" key="1">
    <citation type="journal article" date="2014" name="Int. J. Syst. Evol. Microbiol.">
        <title>Complete genome sequence of Corynebacterium casei LMG S-19264T (=DSM 44701T), isolated from a smear-ripened cheese.</title>
        <authorList>
            <consortium name="US DOE Joint Genome Institute (JGI-PGF)"/>
            <person name="Walter F."/>
            <person name="Albersmeier A."/>
            <person name="Kalinowski J."/>
            <person name="Ruckert C."/>
        </authorList>
    </citation>
    <scope>NUCLEOTIDE SEQUENCE</scope>
    <source>
        <strain evidence="7">JCM 4646</strain>
    </source>
</reference>
<feature type="region of interest" description="Disordered" evidence="5">
    <location>
        <begin position="1"/>
        <end position="27"/>
    </location>
</feature>
<dbReference type="Gene3D" id="3.30.1050.10">
    <property type="entry name" value="SCP2 sterol-binding domain"/>
    <property type="match status" value="1"/>
</dbReference>
<dbReference type="Proteomes" id="UP000617734">
    <property type="component" value="Unassembled WGS sequence"/>
</dbReference>
<dbReference type="NCBIfam" id="NF002367">
    <property type="entry name" value="PRK01346.1-4"/>
    <property type="match status" value="1"/>
</dbReference>
<comment type="caution">
    <text evidence="7">The sequence shown here is derived from an EMBL/GenBank/DDBJ whole genome shotgun (WGS) entry which is preliminary data.</text>
</comment>
<dbReference type="InterPro" id="IPR000182">
    <property type="entry name" value="GNAT_dom"/>
</dbReference>
<dbReference type="Pfam" id="PF13530">
    <property type="entry name" value="SCP2_2"/>
    <property type="match status" value="1"/>
</dbReference>
<dbReference type="GeneID" id="95353410"/>
<reference evidence="7" key="2">
    <citation type="submission" date="2020-09" db="EMBL/GenBank/DDBJ databases">
        <authorList>
            <person name="Sun Q."/>
            <person name="Ohkuma M."/>
        </authorList>
    </citation>
    <scope>NUCLEOTIDE SEQUENCE</scope>
    <source>
        <strain evidence="7">JCM 4646</strain>
    </source>
</reference>